<proteinExistence type="predicted"/>
<protein>
    <submittedName>
        <fullName evidence="1">Uncharacterized protein</fullName>
    </submittedName>
</protein>
<organism evidence="1 2">
    <name type="scientific">Elizabethkingia occulta</name>
    <dbReference type="NCBI Taxonomy" id="1867263"/>
    <lineage>
        <taxon>Bacteria</taxon>
        <taxon>Pseudomonadati</taxon>
        <taxon>Bacteroidota</taxon>
        <taxon>Flavobacteriia</taxon>
        <taxon>Flavobacteriales</taxon>
        <taxon>Weeksellaceae</taxon>
        <taxon>Elizabethkingia</taxon>
    </lineage>
</organism>
<keyword evidence="2" id="KW-1185">Reference proteome</keyword>
<evidence type="ECO:0000313" key="1">
    <source>
        <dbReference type="EMBL" id="OPC63827.1"/>
    </source>
</evidence>
<comment type="caution">
    <text evidence="1">The sequence shown here is derived from an EMBL/GenBank/DDBJ whole genome shotgun (WGS) entry which is preliminary data.</text>
</comment>
<sequence length="89" mass="10095">MQLKKKLKNNILSDIKLKPFRFLNGFFVFTRTSKIAVVEPGSDYIYPDLSEGMLHIGCNTDNNLLGIFLPLVEQNLPEFASGLFLIIFS</sequence>
<gene>
    <name evidence="1" type="ORF">BAZ10_07040</name>
</gene>
<accession>A0A1T3MGP4</accession>
<dbReference type="AlphaFoldDB" id="A0A1T3MGP4"/>
<dbReference type="Proteomes" id="UP000190813">
    <property type="component" value="Unassembled WGS sequence"/>
</dbReference>
<reference evidence="1 2" key="1">
    <citation type="submission" date="2016-06" db="EMBL/GenBank/DDBJ databases">
        <title>Revisiting the taxonomy of the Elizabethkingia Genus based on Whole-Genome Sequencing, Optical Mapping, and MALDI-TOF.</title>
        <authorList>
            <person name="Nicholson A.C."/>
        </authorList>
    </citation>
    <scope>NUCLEOTIDE SEQUENCE [LARGE SCALE GENOMIC DNA]</scope>
    <source>
        <strain evidence="1 2">G4070</strain>
    </source>
</reference>
<evidence type="ECO:0000313" key="2">
    <source>
        <dbReference type="Proteomes" id="UP000190813"/>
    </source>
</evidence>
<name>A0A1T3MGP4_9FLAO</name>
<dbReference type="EMBL" id="MAHX01000016">
    <property type="protein sequence ID" value="OPC63827.1"/>
    <property type="molecule type" value="Genomic_DNA"/>
</dbReference>